<reference evidence="16" key="1">
    <citation type="journal article" date="2021" name="PeerJ">
        <title>Extensive microbial diversity within the chicken gut microbiome revealed by metagenomics and culture.</title>
        <authorList>
            <person name="Gilroy R."/>
            <person name="Ravi A."/>
            <person name="Getino M."/>
            <person name="Pursley I."/>
            <person name="Horton D.L."/>
            <person name="Alikhan N.F."/>
            <person name="Baker D."/>
            <person name="Gharbi K."/>
            <person name="Hall N."/>
            <person name="Watson M."/>
            <person name="Adriaenssens E.M."/>
            <person name="Foster-Nyarko E."/>
            <person name="Jarju S."/>
            <person name="Secka A."/>
            <person name="Antonio M."/>
            <person name="Oren A."/>
            <person name="Chaudhuri R.R."/>
            <person name="La Ragione R."/>
            <person name="Hildebrand F."/>
            <person name="Pallen M.J."/>
        </authorList>
    </citation>
    <scope>NUCLEOTIDE SEQUENCE</scope>
    <source>
        <strain evidence="16">8470</strain>
    </source>
</reference>
<dbReference type="EC" id="3.2.2.31" evidence="4 14"/>
<dbReference type="InterPro" id="IPR015797">
    <property type="entry name" value="NUDIX_hydrolase-like_dom_sf"/>
</dbReference>
<accession>A0A948TM87</accession>
<gene>
    <name evidence="16" type="primary">mutY</name>
    <name evidence="16" type="ORF">H9928_05065</name>
</gene>
<dbReference type="NCBIfam" id="TIGR01084">
    <property type="entry name" value="mutY"/>
    <property type="match status" value="1"/>
</dbReference>
<evidence type="ECO:0000256" key="6">
    <source>
        <dbReference type="ARBA" id="ARBA00022485"/>
    </source>
</evidence>
<dbReference type="InterPro" id="IPR044298">
    <property type="entry name" value="MIG/MutY"/>
</dbReference>
<dbReference type="Gene3D" id="1.10.340.30">
    <property type="entry name" value="Hypothetical protein, domain 2"/>
    <property type="match status" value="1"/>
</dbReference>
<sequence>MNDFSEKLIAWYRKNGRSLPWRETKDPYKIWVSETILQQTRVAQGYAYYLRFISRFPDVGALARAEEDEVMRLWQGLGYYSRARNLHAAAKDIVARGCFPVLPEEVKTLKGVGDYTAAAICSFAYGLPCAVVDGNVYRVLSRYFGLDEFVDTAAGKKTFASLADELIDKNRPAEYNQAIMDFGAMQCVPSSPDCSACIFSGSCAALQKGTVDVLPLKKHKTKVSSRYFSYMYVRAGAYTFIRRREGKDIWRNLYEFPLLETSGELREEDLPSCPEFRSLFGGLQVESVRLVKPGVKHVLSHQVIHASCFEIRLSDSAAELPGFIRILAGDFDKFPVPRLISRFFSLVLGSEI</sequence>
<dbReference type="EMBL" id="JAHLFJ010000047">
    <property type="protein sequence ID" value="MBU3855918.1"/>
    <property type="molecule type" value="Genomic_DNA"/>
</dbReference>
<evidence type="ECO:0000256" key="5">
    <source>
        <dbReference type="ARBA" id="ARBA00022023"/>
    </source>
</evidence>
<keyword evidence="12" id="KW-0234">DNA repair</keyword>
<dbReference type="AlphaFoldDB" id="A0A948TM87"/>
<evidence type="ECO:0000256" key="12">
    <source>
        <dbReference type="ARBA" id="ARBA00023204"/>
    </source>
</evidence>
<dbReference type="PANTHER" id="PTHR42944">
    <property type="entry name" value="ADENINE DNA GLYCOSYLASE"/>
    <property type="match status" value="1"/>
</dbReference>
<dbReference type="InterPro" id="IPR023170">
    <property type="entry name" value="HhH_base_excis_C"/>
</dbReference>
<keyword evidence="11" id="KW-0411">Iron-sulfur</keyword>
<dbReference type="GO" id="GO:0006284">
    <property type="term" value="P:base-excision repair"/>
    <property type="evidence" value="ECO:0007669"/>
    <property type="project" value="UniProtKB-UniRule"/>
</dbReference>
<evidence type="ECO:0000313" key="17">
    <source>
        <dbReference type="Proteomes" id="UP000784286"/>
    </source>
</evidence>
<comment type="catalytic activity">
    <reaction evidence="1 14">
        <text>Hydrolyzes free adenine bases from 7,8-dihydro-8-oxoguanine:adenine mismatched double-stranded DNA, leaving an apurinic site.</text>
        <dbReference type="EC" id="3.2.2.31"/>
    </reaction>
</comment>
<dbReference type="GO" id="GO:0032357">
    <property type="term" value="F:oxidized purine DNA binding"/>
    <property type="evidence" value="ECO:0007669"/>
    <property type="project" value="TreeGrafter"/>
</dbReference>
<evidence type="ECO:0000256" key="9">
    <source>
        <dbReference type="ARBA" id="ARBA00022801"/>
    </source>
</evidence>
<protein>
    <recommendedName>
        <fullName evidence="5 14">Adenine DNA glycosylase</fullName>
        <ecNumber evidence="4 14">3.2.2.31</ecNumber>
    </recommendedName>
</protein>
<dbReference type="GO" id="GO:0046872">
    <property type="term" value="F:metal ion binding"/>
    <property type="evidence" value="ECO:0007669"/>
    <property type="project" value="UniProtKB-UniRule"/>
</dbReference>
<evidence type="ECO:0000256" key="4">
    <source>
        <dbReference type="ARBA" id="ARBA00012045"/>
    </source>
</evidence>
<keyword evidence="7" id="KW-0479">Metal-binding</keyword>
<dbReference type="GO" id="GO:0000701">
    <property type="term" value="F:purine-specific mismatch base pair DNA N-glycosylase activity"/>
    <property type="evidence" value="ECO:0007669"/>
    <property type="project" value="UniProtKB-EC"/>
</dbReference>
<dbReference type="SUPFAM" id="SSF55811">
    <property type="entry name" value="Nudix"/>
    <property type="match status" value="1"/>
</dbReference>
<dbReference type="Pfam" id="PF00730">
    <property type="entry name" value="HhH-GPD"/>
    <property type="match status" value="1"/>
</dbReference>
<proteinExistence type="inferred from homology"/>
<dbReference type="CDD" id="cd03431">
    <property type="entry name" value="NUDIX_DNA_Glycosylase_C-MutY"/>
    <property type="match status" value="1"/>
</dbReference>
<dbReference type="InterPro" id="IPR003265">
    <property type="entry name" value="HhH-GPD_domain"/>
</dbReference>
<evidence type="ECO:0000256" key="14">
    <source>
        <dbReference type="RuleBase" id="RU365096"/>
    </source>
</evidence>
<keyword evidence="6" id="KW-0004">4Fe-4S</keyword>
<comment type="function">
    <text evidence="2">Adenine glycosylase active on G-A mispairs. MutY also corrects error-prone DNA synthesis past GO lesions which are due to the oxidatively damaged form of guanine: 7,8-dihydro-8-oxoguanine (8-oxo-dGTP).</text>
</comment>
<dbReference type="Proteomes" id="UP000784286">
    <property type="component" value="Unassembled WGS sequence"/>
</dbReference>
<reference evidence="16" key="2">
    <citation type="submission" date="2021-04" db="EMBL/GenBank/DDBJ databases">
        <authorList>
            <person name="Gilroy R."/>
        </authorList>
    </citation>
    <scope>NUCLEOTIDE SEQUENCE</scope>
    <source>
        <strain evidence="16">8470</strain>
    </source>
</reference>
<dbReference type="GO" id="GO:0006298">
    <property type="term" value="P:mismatch repair"/>
    <property type="evidence" value="ECO:0007669"/>
    <property type="project" value="TreeGrafter"/>
</dbReference>
<feature type="domain" description="HhH-GPD" evidence="15">
    <location>
        <begin position="36"/>
        <end position="185"/>
    </location>
</feature>
<keyword evidence="13 14" id="KW-0326">Glycosidase</keyword>
<evidence type="ECO:0000256" key="10">
    <source>
        <dbReference type="ARBA" id="ARBA00023004"/>
    </source>
</evidence>
<dbReference type="GO" id="GO:0051539">
    <property type="term" value="F:4 iron, 4 sulfur cluster binding"/>
    <property type="evidence" value="ECO:0007669"/>
    <property type="project" value="UniProtKB-UniRule"/>
</dbReference>
<evidence type="ECO:0000256" key="13">
    <source>
        <dbReference type="ARBA" id="ARBA00023295"/>
    </source>
</evidence>
<keyword evidence="10 14" id="KW-0408">Iron</keyword>
<dbReference type="PANTHER" id="PTHR42944:SF1">
    <property type="entry name" value="ADENINE DNA GLYCOSYLASE"/>
    <property type="match status" value="1"/>
</dbReference>
<evidence type="ECO:0000256" key="2">
    <source>
        <dbReference type="ARBA" id="ARBA00002933"/>
    </source>
</evidence>
<evidence type="ECO:0000256" key="3">
    <source>
        <dbReference type="ARBA" id="ARBA00008343"/>
    </source>
</evidence>
<evidence type="ECO:0000256" key="11">
    <source>
        <dbReference type="ARBA" id="ARBA00023014"/>
    </source>
</evidence>
<keyword evidence="8 14" id="KW-0227">DNA damage</keyword>
<comment type="cofactor">
    <cofactor evidence="14">
        <name>[4Fe-4S] cluster</name>
        <dbReference type="ChEBI" id="CHEBI:49883"/>
    </cofactor>
    <text evidence="14">Binds 1 [4Fe-4S] cluster.</text>
</comment>
<dbReference type="InterPro" id="IPR011257">
    <property type="entry name" value="DNA_glycosylase"/>
</dbReference>
<evidence type="ECO:0000256" key="8">
    <source>
        <dbReference type="ARBA" id="ARBA00022763"/>
    </source>
</evidence>
<dbReference type="CDD" id="cd00056">
    <property type="entry name" value="ENDO3c"/>
    <property type="match status" value="1"/>
</dbReference>
<dbReference type="SUPFAM" id="SSF48150">
    <property type="entry name" value="DNA-glycosylase"/>
    <property type="match status" value="1"/>
</dbReference>
<organism evidence="16 17">
    <name type="scientific">Candidatus Phocaeicola excrementipullorum</name>
    <dbReference type="NCBI Taxonomy" id="2838731"/>
    <lineage>
        <taxon>Bacteria</taxon>
        <taxon>Pseudomonadati</taxon>
        <taxon>Bacteroidota</taxon>
        <taxon>Bacteroidia</taxon>
        <taxon>Bacteroidales</taxon>
        <taxon>Bacteroidaceae</taxon>
        <taxon>Phocaeicola</taxon>
    </lineage>
</organism>
<evidence type="ECO:0000259" key="15">
    <source>
        <dbReference type="SMART" id="SM00478"/>
    </source>
</evidence>
<keyword evidence="9" id="KW-0378">Hydrolase</keyword>
<comment type="similarity">
    <text evidence="3 14">Belongs to the Nth/MutY family.</text>
</comment>
<dbReference type="InterPro" id="IPR029119">
    <property type="entry name" value="MutY_C"/>
</dbReference>
<comment type="caution">
    <text evidence="16">The sequence shown here is derived from an EMBL/GenBank/DDBJ whole genome shotgun (WGS) entry which is preliminary data.</text>
</comment>
<evidence type="ECO:0000313" key="16">
    <source>
        <dbReference type="EMBL" id="MBU3855918.1"/>
    </source>
</evidence>
<dbReference type="Pfam" id="PF14815">
    <property type="entry name" value="NUDIX_4"/>
    <property type="match status" value="1"/>
</dbReference>
<dbReference type="Gene3D" id="3.90.79.10">
    <property type="entry name" value="Nucleoside Triphosphate Pyrophosphohydrolase"/>
    <property type="match status" value="1"/>
</dbReference>
<dbReference type="GO" id="GO:0034039">
    <property type="term" value="F:8-oxo-7,8-dihydroguanine DNA N-glycosylase activity"/>
    <property type="evidence" value="ECO:0007669"/>
    <property type="project" value="TreeGrafter"/>
</dbReference>
<dbReference type="InterPro" id="IPR005760">
    <property type="entry name" value="A/G_AdeGlyc_MutY"/>
</dbReference>
<dbReference type="GO" id="GO:0035485">
    <property type="term" value="F:adenine/guanine mispair binding"/>
    <property type="evidence" value="ECO:0007669"/>
    <property type="project" value="TreeGrafter"/>
</dbReference>
<evidence type="ECO:0000256" key="7">
    <source>
        <dbReference type="ARBA" id="ARBA00022723"/>
    </source>
</evidence>
<dbReference type="Gene3D" id="1.10.1670.10">
    <property type="entry name" value="Helix-hairpin-Helix base-excision DNA repair enzymes (C-terminal)"/>
    <property type="match status" value="1"/>
</dbReference>
<name>A0A948TM87_9BACT</name>
<dbReference type="SMART" id="SM00478">
    <property type="entry name" value="ENDO3c"/>
    <property type="match status" value="1"/>
</dbReference>
<evidence type="ECO:0000256" key="1">
    <source>
        <dbReference type="ARBA" id="ARBA00000843"/>
    </source>
</evidence>